<proteinExistence type="predicted"/>
<gene>
    <name evidence="1" type="ORF">CC86DRAFT_384117</name>
</gene>
<dbReference type="EMBL" id="MU006230">
    <property type="protein sequence ID" value="KAF2824496.1"/>
    <property type="molecule type" value="Genomic_DNA"/>
</dbReference>
<protein>
    <recommendedName>
        <fullName evidence="3">F-box domain-containing protein</fullName>
    </recommendedName>
</protein>
<evidence type="ECO:0008006" key="3">
    <source>
        <dbReference type="Google" id="ProtNLM"/>
    </source>
</evidence>
<evidence type="ECO:0000313" key="2">
    <source>
        <dbReference type="Proteomes" id="UP000799424"/>
    </source>
</evidence>
<accession>A0A6A6ZUK8</accession>
<dbReference type="OrthoDB" id="3691533at2759"/>
<evidence type="ECO:0000313" key="1">
    <source>
        <dbReference type="EMBL" id="KAF2824496.1"/>
    </source>
</evidence>
<sequence>MPPLEEKEAEAAAIQPSWFLDLPSELRNEIYGYAVPIEKSSKIPIKFDSGFFGLTMVCRKLRSEFRPLYYNKAHLETEASKLKSLIAILFDPSLGLVSVASVTITVEGKDILSGCKWDVLALLSAVVQNRNVQWHFRHSYGSYHGLKVVLWSSARPVWMHKRLCAEGEQLCEMFKAIAKRPPHPLIGDVTSGLITAISFHILTHKDSFSWEWQMAMRKSIGRLDQHKKNNLLIYFDFFTASKLSAEFGFRRSLNPVATIAVDVENVGGVVVKKYVWSLVTPILRSVAAQLQE</sequence>
<reference evidence="1" key="1">
    <citation type="journal article" date="2020" name="Stud. Mycol.">
        <title>101 Dothideomycetes genomes: a test case for predicting lifestyles and emergence of pathogens.</title>
        <authorList>
            <person name="Haridas S."/>
            <person name="Albert R."/>
            <person name="Binder M."/>
            <person name="Bloem J."/>
            <person name="Labutti K."/>
            <person name="Salamov A."/>
            <person name="Andreopoulos B."/>
            <person name="Baker S."/>
            <person name="Barry K."/>
            <person name="Bills G."/>
            <person name="Bluhm B."/>
            <person name="Cannon C."/>
            <person name="Castanera R."/>
            <person name="Culley D."/>
            <person name="Daum C."/>
            <person name="Ezra D."/>
            <person name="Gonzalez J."/>
            <person name="Henrissat B."/>
            <person name="Kuo A."/>
            <person name="Liang C."/>
            <person name="Lipzen A."/>
            <person name="Lutzoni F."/>
            <person name="Magnuson J."/>
            <person name="Mondo S."/>
            <person name="Nolan M."/>
            <person name="Ohm R."/>
            <person name="Pangilinan J."/>
            <person name="Park H.-J."/>
            <person name="Ramirez L."/>
            <person name="Alfaro M."/>
            <person name="Sun H."/>
            <person name="Tritt A."/>
            <person name="Yoshinaga Y."/>
            <person name="Zwiers L.-H."/>
            <person name="Turgeon B."/>
            <person name="Goodwin S."/>
            <person name="Spatafora J."/>
            <person name="Crous P."/>
            <person name="Grigoriev I."/>
        </authorList>
    </citation>
    <scope>NUCLEOTIDE SEQUENCE</scope>
    <source>
        <strain evidence="1">CBS 113818</strain>
    </source>
</reference>
<dbReference type="Proteomes" id="UP000799424">
    <property type="component" value="Unassembled WGS sequence"/>
</dbReference>
<keyword evidence="2" id="KW-1185">Reference proteome</keyword>
<organism evidence="1 2">
    <name type="scientific">Ophiobolus disseminans</name>
    <dbReference type="NCBI Taxonomy" id="1469910"/>
    <lineage>
        <taxon>Eukaryota</taxon>
        <taxon>Fungi</taxon>
        <taxon>Dikarya</taxon>
        <taxon>Ascomycota</taxon>
        <taxon>Pezizomycotina</taxon>
        <taxon>Dothideomycetes</taxon>
        <taxon>Pleosporomycetidae</taxon>
        <taxon>Pleosporales</taxon>
        <taxon>Pleosporineae</taxon>
        <taxon>Phaeosphaeriaceae</taxon>
        <taxon>Ophiobolus</taxon>
    </lineage>
</organism>
<name>A0A6A6ZUK8_9PLEO</name>
<dbReference type="AlphaFoldDB" id="A0A6A6ZUK8"/>